<sequence>MRIGDKTNATTKAKTKTMAERAREQARHGLGVGRARLDEARARWRFAPGAGAHRSSD</sequence>
<organism evidence="2 3">
    <name type="scientific">Pseudonocardia aurantiaca</name>
    <dbReference type="NCBI Taxonomy" id="75290"/>
    <lineage>
        <taxon>Bacteria</taxon>
        <taxon>Bacillati</taxon>
        <taxon>Actinomycetota</taxon>
        <taxon>Actinomycetes</taxon>
        <taxon>Pseudonocardiales</taxon>
        <taxon>Pseudonocardiaceae</taxon>
        <taxon>Pseudonocardia</taxon>
    </lineage>
</organism>
<reference evidence="3" key="1">
    <citation type="journal article" date="2019" name="Int. J. Syst. Evol. Microbiol.">
        <title>The Global Catalogue of Microorganisms (GCM) 10K type strain sequencing project: providing services to taxonomists for standard genome sequencing and annotation.</title>
        <authorList>
            <consortium name="The Broad Institute Genomics Platform"/>
            <consortium name="The Broad Institute Genome Sequencing Center for Infectious Disease"/>
            <person name="Wu L."/>
            <person name="Ma J."/>
        </authorList>
    </citation>
    <scope>NUCLEOTIDE SEQUENCE [LARGE SCALE GENOMIC DNA]</scope>
    <source>
        <strain evidence="3">JCM 12165</strain>
    </source>
</reference>
<protein>
    <submittedName>
        <fullName evidence="2">Uncharacterized protein</fullName>
    </submittedName>
</protein>
<dbReference type="RefSeq" id="WP_343985327.1">
    <property type="nucleotide sequence ID" value="NZ_BAAAJG010000026.1"/>
</dbReference>
<gene>
    <name evidence="2" type="ORF">ACFSCY_28755</name>
</gene>
<evidence type="ECO:0000313" key="2">
    <source>
        <dbReference type="EMBL" id="MFD1533422.1"/>
    </source>
</evidence>
<feature type="compositionally biased region" description="Low complexity" evidence="1">
    <location>
        <begin position="1"/>
        <end position="12"/>
    </location>
</feature>
<comment type="caution">
    <text evidence="2">The sequence shown here is derived from an EMBL/GenBank/DDBJ whole genome shotgun (WGS) entry which is preliminary data.</text>
</comment>
<feature type="region of interest" description="Disordered" evidence="1">
    <location>
        <begin position="1"/>
        <end position="34"/>
    </location>
</feature>
<name>A0ABW4FWI6_9PSEU</name>
<evidence type="ECO:0000313" key="3">
    <source>
        <dbReference type="Proteomes" id="UP001597145"/>
    </source>
</evidence>
<evidence type="ECO:0000256" key="1">
    <source>
        <dbReference type="SAM" id="MobiDB-lite"/>
    </source>
</evidence>
<keyword evidence="3" id="KW-1185">Reference proteome</keyword>
<dbReference type="Proteomes" id="UP001597145">
    <property type="component" value="Unassembled WGS sequence"/>
</dbReference>
<dbReference type="EMBL" id="JBHUCP010000025">
    <property type="protein sequence ID" value="MFD1533422.1"/>
    <property type="molecule type" value="Genomic_DNA"/>
</dbReference>
<accession>A0ABW4FWI6</accession>
<proteinExistence type="predicted"/>
<feature type="compositionally biased region" description="Basic and acidic residues" evidence="1">
    <location>
        <begin position="17"/>
        <end position="27"/>
    </location>
</feature>